<dbReference type="SUPFAM" id="SSF52540">
    <property type="entry name" value="P-loop containing nucleoside triphosphate hydrolases"/>
    <property type="match status" value="1"/>
</dbReference>
<dbReference type="InterPro" id="IPR027417">
    <property type="entry name" value="P-loop_NTPase"/>
</dbReference>
<name>A0A7R9IHI8_9NEOP</name>
<gene>
    <name evidence="1" type="ORF">TTEB3V08_LOCUS6474</name>
</gene>
<dbReference type="SUPFAM" id="SSF56219">
    <property type="entry name" value="DNase I-like"/>
    <property type="match status" value="1"/>
</dbReference>
<organism evidence="1">
    <name type="scientific">Timema tahoe</name>
    <dbReference type="NCBI Taxonomy" id="61484"/>
    <lineage>
        <taxon>Eukaryota</taxon>
        <taxon>Metazoa</taxon>
        <taxon>Ecdysozoa</taxon>
        <taxon>Arthropoda</taxon>
        <taxon>Hexapoda</taxon>
        <taxon>Insecta</taxon>
        <taxon>Pterygota</taxon>
        <taxon>Neoptera</taxon>
        <taxon>Polyneoptera</taxon>
        <taxon>Phasmatodea</taxon>
        <taxon>Timematodea</taxon>
        <taxon>Timematoidea</taxon>
        <taxon>Timematidae</taxon>
        <taxon>Timema</taxon>
    </lineage>
</organism>
<evidence type="ECO:0000313" key="1">
    <source>
        <dbReference type="EMBL" id="CAD7458495.1"/>
    </source>
</evidence>
<sequence>MLLLQWNCRDFYARIEEIKQLISFLHPLILCLQEIHFRPTDNSMLRGYDVYRTDKLFFDRASGVCDLCDAPLNVYHILVECRKYAPIRLALNFNGDLRFLLRDSDDGLLILEESLETLSPAVEERIHSSVKDYFSSSTVIIIAHRLQFVKNCDKVMAILNGKQKPGRVQMRDRGLVRAKTNKLGTGSGKLAPSLVGWKCEGWGR</sequence>
<dbReference type="Gene3D" id="3.40.50.300">
    <property type="entry name" value="P-loop containing nucleotide triphosphate hydrolases"/>
    <property type="match status" value="1"/>
</dbReference>
<dbReference type="EMBL" id="OE002308">
    <property type="protein sequence ID" value="CAD7458495.1"/>
    <property type="molecule type" value="Genomic_DNA"/>
</dbReference>
<protein>
    <submittedName>
        <fullName evidence="1">Uncharacterized protein</fullName>
    </submittedName>
</protein>
<reference evidence="1" key="1">
    <citation type="submission" date="2020-11" db="EMBL/GenBank/DDBJ databases">
        <authorList>
            <person name="Tran Van P."/>
        </authorList>
    </citation>
    <scope>NUCLEOTIDE SEQUENCE</scope>
</reference>
<dbReference type="InterPro" id="IPR036691">
    <property type="entry name" value="Endo/exonu/phosph_ase_sf"/>
</dbReference>
<dbReference type="Gene3D" id="3.60.10.10">
    <property type="entry name" value="Endonuclease/exonuclease/phosphatase"/>
    <property type="match status" value="1"/>
</dbReference>
<accession>A0A7R9IHI8</accession>
<dbReference type="AlphaFoldDB" id="A0A7R9IHI8"/>
<proteinExistence type="predicted"/>